<dbReference type="InterPro" id="IPR036271">
    <property type="entry name" value="Tet_transcr_reg_TetR-rel_C_sf"/>
</dbReference>
<dbReference type="Pfam" id="PF00440">
    <property type="entry name" value="TetR_N"/>
    <property type="match status" value="1"/>
</dbReference>
<sequence length="198" mass="21206">MPTPAPRQPGDRAQATQARREQIAQATIEVLAERGYAATTFEAICEHAGLSSKRLISYHFATKEDLLAAVLGKVIADSAAYMRPRIHATNNPGDQLAAYIRANVEFIAAHPAHVRAVQQIVSNAKAVPGEHQNTALALLAALFANGQHTGVFRPFHPELMASTVRAAIDAVADRLLAGLDPVLCADELVTTFTHATRS</sequence>
<keyword evidence="5" id="KW-1185">Reference proteome</keyword>
<evidence type="ECO:0000313" key="5">
    <source>
        <dbReference type="Proteomes" id="UP000198282"/>
    </source>
</evidence>
<organism evidence="4 5">
    <name type="scientific">Streptosporangium subroseum</name>
    <dbReference type="NCBI Taxonomy" id="106412"/>
    <lineage>
        <taxon>Bacteria</taxon>
        <taxon>Bacillati</taxon>
        <taxon>Actinomycetota</taxon>
        <taxon>Actinomycetes</taxon>
        <taxon>Streptosporangiales</taxon>
        <taxon>Streptosporangiaceae</taxon>
        <taxon>Streptosporangium</taxon>
    </lineage>
</organism>
<dbReference type="PANTHER" id="PTHR30055:SF223">
    <property type="entry name" value="HTH-TYPE TRANSCRIPTIONAL REGULATOR UIDR"/>
    <property type="match status" value="1"/>
</dbReference>
<dbReference type="SUPFAM" id="SSF46689">
    <property type="entry name" value="Homeodomain-like"/>
    <property type="match status" value="1"/>
</dbReference>
<dbReference type="InterPro" id="IPR050109">
    <property type="entry name" value="HTH-type_TetR-like_transc_reg"/>
</dbReference>
<gene>
    <name evidence="4" type="ORF">SAMN05216276_101099</name>
</gene>
<dbReference type="InterPro" id="IPR001647">
    <property type="entry name" value="HTH_TetR"/>
</dbReference>
<dbReference type="Gene3D" id="1.10.357.10">
    <property type="entry name" value="Tetracycline Repressor, domain 2"/>
    <property type="match status" value="1"/>
</dbReference>
<dbReference type="AlphaFoldDB" id="A0A239EWC6"/>
<dbReference type="GO" id="GO:0003700">
    <property type="term" value="F:DNA-binding transcription factor activity"/>
    <property type="evidence" value="ECO:0007669"/>
    <property type="project" value="TreeGrafter"/>
</dbReference>
<evidence type="ECO:0000313" key="4">
    <source>
        <dbReference type="EMBL" id="SNS48925.1"/>
    </source>
</evidence>
<evidence type="ECO:0000256" key="2">
    <source>
        <dbReference type="PROSITE-ProRule" id="PRU00335"/>
    </source>
</evidence>
<name>A0A239EWC6_9ACTN</name>
<dbReference type="RefSeq" id="WP_089207511.1">
    <property type="nucleotide sequence ID" value="NZ_FZOD01000010.1"/>
</dbReference>
<dbReference type="Gene3D" id="1.10.10.60">
    <property type="entry name" value="Homeodomain-like"/>
    <property type="match status" value="1"/>
</dbReference>
<feature type="domain" description="HTH tetR-type" evidence="3">
    <location>
        <begin position="17"/>
        <end position="78"/>
    </location>
</feature>
<dbReference type="GO" id="GO:0000976">
    <property type="term" value="F:transcription cis-regulatory region binding"/>
    <property type="evidence" value="ECO:0007669"/>
    <property type="project" value="TreeGrafter"/>
</dbReference>
<protein>
    <submittedName>
        <fullName evidence="4">Transcriptional regulator, TetR family</fullName>
    </submittedName>
</protein>
<dbReference type="OrthoDB" id="9806334at2"/>
<keyword evidence="1 2" id="KW-0238">DNA-binding</keyword>
<evidence type="ECO:0000259" key="3">
    <source>
        <dbReference type="PROSITE" id="PS50977"/>
    </source>
</evidence>
<proteinExistence type="predicted"/>
<comment type="caution">
    <text evidence="2">Lacks conserved residue(s) required for the propagation of feature annotation.</text>
</comment>
<dbReference type="EMBL" id="FZOD01000010">
    <property type="protein sequence ID" value="SNS48925.1"/>
    <property type="molecule type" value="Genomic_DNA"/>
</dbReference>
<accession>A0A239EWC6</accession>
<evidence type="ECO:0000256" key="1">
    <source>
        <dbReference type="ARBA" id="ARBA00023125"/>
    </source>
</evidence>
<dbReference type="Proteomes" id="UP000198282">
    <property type="component" value="Unassembled WGS sequence"/>
</dbReference>
<dbReference type="InterPro" id="IPR009057">
    <property type="entry name" value="Homeodomain-like_sf"/>
</dbReference>
<dbReference type="PANTHER" id="PTHR30055">
    <property type="entry name" value="HTH-TYPE TRANSCRIPTIONAL REGULATOR RUTR"/>
    <property type="match status" value="1"/>
</dbReference>
<reference evidence="4 5" key="1">
    <citation type="submission" date="2017-06" db="EMBL/GenBank/DDBJ databases">
        <authorList>
            <person name="Kim H.J."/>
            <person name="Triplett B.A."/>
        </authorList>
    </citation>
    <scope>NUCLEOTIDE SEQUENCE [LARGE SCALE GENOMIC DNA]</scope>
    <source>
        <strain evidence="4 5">CGMCC 4.2132</strain>
    </source>
</reference>
<dbReference type="PROSITE" id="PS50977">
    <property type="entry name" value="HTH_TETR_2"/>
    <property type="match status" value="1"/>
</dbReference>
<dbReference type="SUPFAM" id="SSF48498">
    <property type="entry name" value="Tetracyclin repressor-like, C-terminal domain"/>
    <property type="match status" value="1"/>
</dbReference>